<dbReference type="RefSeq" id="WP_094067595.1">
    <property type="nucleotide sequence ID" value="NZ_CABPSX010000014.1"/>
</dbReference>
<dbReference type="Proteomes" id="UP000364291">
    <property type="component" value="Unassembled WGS sequence"/>
</dbReference>
<dbReference type="GO" id="GO:0030254">
    <property type="term" value="P:protein secretion by the type III secretion system"/>
    <property type="evidence" value="ECO:0007669"/>
    <property type="project" value="InterPro"/>
</dbReference>
<dbReference type="AlphaFoldDB" id="A0A5E5PBQ6"/>
<name>A0A5E5PBQ6_9BURK</name>
<gene>
    <name evidence="1" type="ORF">PAP18089_05013</name>
</gene>
<protein>
    <submittedName>
        <fullName evidence="1">EscI/YscI/HrpB family type III secretion system inner rod protein</fullName>
    </submittedName>
</protein>
<sequence>MTTLPISEIAAHVATATQPAKAVPPVSADGDAAVRFGQALASAPSLPEHHLLSAAGKLAGNTERLTERVTLDERALADPSRMLDVQRVLTERVLALEFVAKAAGVTTQGVNKLVHMQ</sequence>
<dbReference type="NCBIfam" id="TIGR02497">
    <property type="entry name" value="yscI_hrpB_dom"/>
    <property type="match status" value="1"/>
</dbReference>
<dbReference type="InterPro" id="IPR012670">
    <property type="entry name" value="T3SS_YscI/HrpB"/>
</dbReference>
<accession>A0A5E5PBQ6</accession>
<evidence type="ECO:0000313" key="1">
    <source>
        <dbReference type="EMBL" id="VVG74002.1"/>
    </source>
</evidence>
<evidence type="ECO:0000313" key="2">
    <source>
        <dbReference type="Proteomes" id="UP000364291"/>
    </source>
</evidence>
<reference evidence="1 2" key="1">
    <citation type="submission" date="2019-08" db="EMBL/GenBank/DDBJ databases">
        <authorList>
            <person name="Peeters C."/>
        </authorList>
    </citation>
    <scope>NUCLEOTIDE SEQUENCE [LARGE SCALE GENOMIC DNA]</scope>
    <source>
        <strain evidence="1 2">LMG 18089</strain>
    </source>
</reference>
<dbReference type="OrthoDB" id="8945187at2"/>
<dbReference type="Pfam" id="PF17001">
    <property type="entry name" value="T3SS_basalb_I"/>
    <property type="match status" value="1"/>
</dbReference>
<proteinExistence type="predicted"/>
<dbReference type="EMBL" id="CABPSX010000014">
    <property type="protein sequence ID" value="VVG74002.1"/>
    <property type="molecule type" value="Genomic_DNA"/>
</dbReference>
<organism evidence="1 2">
    <name type="scientific">Pandoraea apista</name>
    <dbReference type="NCBI Taxonomy" id="93218"/>
    <lineage>
        <taxon>Bacteria</taxon>
        <taxon>Pseudomonadati</taxon>
        <taxon>Pseudomonadota</taxon>
        <taxon>Betaproteobacteria</taxon>
        <taxon>Burkholderiales</taxon>
        <taxon>Burkholderiaceae</taxon>
        <taxon>Pandoraea</taxon>
    </lineage>
</organism>